<dbReference type="Pfam" id="PF13193">
    <property type="entry name" value="AMP-binding_C"/>
    <property type="match status" value="1"/>
</dbReference>
<dbReference type="RefSeq" id="WP_097655441.1">
    <property type="nucleotide sequence ID" value="NZ_LYXE01000200.1"/>
</dbReference>
<comment type="caution">
    <text evidence="8">The sequence shown here is derived from an EMBL/GenBank/DDBJ whole genome shotgun (WGS) entry which is preliminary data.</text>
</comment>
<dbReference type="SUPFAM" id="SSF56801">
    <property type="entry name" value="Acetyl-CoA synthetase-like"/>
    <property type="match status" value="1"/>
</dbReference>
<evidence type="ECO:0000313" key="9">
    <source>
        <dbReference type="Proteomes" id="UP000220922"/>
    </source>
</evidence>
<dbReference type="OrthoDB" id="9778383at2"/>
<dbReference type="InterPro" id="IPR005914">
    <property type="entry name" value="Acac_CoA_synth"/>
</dbReference>
<organism evidence="8 9">
    <name type="scientific">Candidatus Chloroploca asiatica</name>
    <dbReference type="NCBI Taxonomy" id="1506545"/>
    <lineage>
        <taxon>Bacteria</taxon>
        <taxon>Bacillati</taxon>
        <taxon>Chloroflexota</taxon>
        <taxon>Chloroflexia</taxon>
        <taxon>Chloroflexales</taxon>
        <taxon>Chloroflexineae</taxon>
        <taxon>Oscillochloridaceae</taxon>
        <taxon>Candidatus Chloroploca</taxon>
    </lineage>
</organism>
<dbReference type="InterPro" id="IPR000873">
    <property type="entry name" value="AMP-dep_synth/lig_dom"/>
</dbReference>
<name>A0A2H3KMN6_9CHLR</name>
<evidence type="ECO:0000256" key="1">
    <source>
        <dbReference type="ARBA" id="ARBA00006432"/>
    </source>
</evidence>
<keyword evidence="3" id="KW-0547">Nucleotide-binding</keyword>
<accession>A0A2H3KMN6</accession>
<dbReference type="Pfam" id="PF16177">
    <property type="entry name" value="ACAS_N"/>
    <property type="match status" value="1"/>
</dbReference>
<evidence type="ECO:0000313" key="8">
    <source>
        <dbReference type="EMBL" id="PDV96406.1"/>
    </source>
</evidence>
<dbReference type="PANTHER" id="PTHR42921:SF1">
    <property type="entry name" value="ACETOACETYL-COA SYNTHETASE"/>
    <property type="match status" value="1"/>
</dbReference>
<proteinExistence type="inferred from homology"/>
<dbReference type="Gene3D" id="3.30.300.30">
    <property type="match status" value="1"/>
</dbReference>
<dbReference type="EMBL" id="LYXE01000200">
    <property type="protein sequence ID" value="PDV96406.1"/>
    <property type="molecule type" value="Genomic_DNA"/>
</dbReference>
<dbReference type="GO" id="GO:0005524">
    <property type="term" value="F:ATP binding"/>
    <property type="evidence" value="ECO:0007669"/>
    <property type="project" value="UniProtKB-KW"/>
</dbReference>
<keyword evidence="2 8" id="KW-0436">Ligase</keyword>
<dbReference type="AlphaFoldDB" id="A0A2H3KMN6"/>
<evidence type="ECO:0000259" key="6">
    <source>
        <dbReference type="Pfam" id="PF13193"/>
    </source>
</evidence>
<dbReference type="InterPro" id="IPR032387">
    <property type="entry name" value="ACAS_N"/>
</dbReference>
<dbReference type="InterPro" id="IPR045851">
    <property type="entry name" value="AMP-bd_C_sf"/>
</dbReference>
<dbReference type="Proteomes" id="UP000220922">
    <property type="component" value="Unassembled WGS sequence"/>
</dbReference>
<dbReference type="Gene3D" id="3.40.50.12780">
    <property type="entry name" value="N-terminal domain of ligase-like"/>
    <property type="match status" value="1"/>
</dbReference>
<evidence type="ECO:0000256" key="2">
    <source>
        <dbReference type="ARBA" id="ARBA00022598"/>
    </source>
</evidence>
<keyword evidence="4" id="KW-0067">ATP-binding</keyword>
<evidence type="ECO:0000256" key="4">
    <source>
        <dbReference type="ARBA" id="ARBA00022840"/>
    </source>
</evidence>
<dbReference type="PANTHER" id="PTHR42921">
    <property type="entry name" value="ACETOACETYL-COA SYNTHETASE"/>
    <property type="match status" value="1"/>
</dbReference>
<dbReference type="InterPro" id="IPR020845">
    <property type="entry name" value="AMP-binding_CS"/>
</dbReference>
<dbReference type="GO" id="GO:0030729">
    <property type="term" value="F:acetoacetate-CoA ligase activity"/>
    <property type="evidence" value="ECO:0007669"/>
    <property type="project" value="InterPro"/>
</dbReference>
<feature type="domain" description="AMP-binding enzyme C-terminal" evidence="6">
    <location>
        <begin position="545"/>
        <end position="617"/>
    </location>
</feature>
<comment type="similarity">
    <text evidence="1">Belongs to the ATP-dependent AMP-binding enzyme family.</text>
</comment>
<dbReference type="NCBIfam" id="TIGR01217">
    <property type="entry name" value="ac_ac_CoA_syn"/>
    <property type="match status" value="1"/>
</dbReference>
<dbReference type="GO" id="GO:0006629">
    <property type="term" value="P:lipid metabolic process"/>
    <property type="evidence" value="ECO:0007669"/>
    <property type="project" value="InterPro"/>
</dbReference>
<dbReference type="InterPro" id="IPR042099">
    <property type="entry name" value="ANL_N_sf"/>
</dbReference>
<feature type="domain" description="AMP-dependent synthetase/ligase" evidence="5">
    <location>
        <begin position="104"/>
        <end position="476"/>
    </location>
</feature>
<sequence>MPNEPAPMLLWSPSVELKQQSNMQHYMTWLAETRGLQFTTYDELWRWSVDEIEAFWASIWEYSGIQSSTPYTTVLSSHTMPGARWFEGARLNYAEHIFRQATTSHPAAIFQAEGRPLTEVSWAELESQVTGVAATLRELGVRAGDRVVGYIPNIPQALVAFLAAASLGAVWSSCSPDFGSPSVIDRFQQIEPKVLIAVDGYRYGGKAHERLGAVREIHAALPTLEATILVPYLDPAATGNDLEGRVLTWATASATPGTLQFEHVPFDHPLWVLYSSGTTGLPKAIVQSQGGILIQHLKELTLHLNLKPGDRFFWFTTTGWMMWNLLVGGLLTGSTIALYDGSPGYPDMGVLWKYVEQAGITFFGTSAGYITSLMKSDVHPGAEYDLHTLVGMGSTGSPLPPEGFEWVYAKVNAELWLASVSGGTDVCGCFVGGTPLLPVYSGEIQGRMLGVNAQAFDTDGSSVTGVMGELVITEPMPSMPIYFWNDPDGRRYRESYFEVYPGLWRHGDWIVFNEHGGVVIYGRSDSTINRQGVRMGTSEIYRAVEAIPEVLDSLVIDLEGLGGASYMPLFVVLRDGVSLDKALEQRIKTAIRTALSPRHVPDEIFAIPDVPRTLSGKKLEVPVKKILMGAPVERAANPDSLKNPELLPFFVELAEQLKAR</sequence>
<evidence type="ECO:0000259" key="7">
    <source>
        <dbReference type="Pfam" id="PF16177"/>
    </source>
</evidence>
<dbReference type="InterPro" id="IPR025110">
    <property type="entry name" value="AMP-bd_C"/>
</dbReference>
<gene>
    <name evidence="8" type="ORF">A9Q02_06830</name>
</gene>
<evidence type="ECO:0000256" key="3">
    <source>
        <dbReference type="ARBA" id="ARBA00022741"/>
    </source>
</evidence>
<feature type="domain" description="Acetyl-coenzyme A synthetase N-terminal" evidence="7">
    <location>
        <begin position="41"/>
        <end position="96"/>
    </location>
</feature>
<protein>
    <submittedName>
        <fullName evidence="8">Acetoacetate-CoA ligase</fullName>
    </submittedName>
</protein>
<dbReference type="CDD" id="cd05943">
    <property type="entry name" value="AACS"/>
    <property type="match status" value="1"/>
</dbReference>
<evidence type="ECO:0000259" key="5">
    <source>
        <dbReference type="Pfam" id="PF00501"/>
    </source>
</evidence>
<reference evidence="8 9" key="1">
    <citation type="submission" date="2016-05" db="EMBL/GenBank/DDBJ databases">
        <authorList>
            <person name="Lavstsen T."/>
            <person name="Jespersen J.S."/>
        </authorList>
    </citation>
    <scope>NUCLEOTIDE SEQUENCE [LARGE SCALE GENOMIC DNA]</scope>
    <source>
        <strain evidence="8 9">B7-9</strain>
    </source>
</reference>
<keyword evidence="9" id="KW-1185">Reference proteome</keyword>
<dbReference type="Pfam" id="PF00501">
    <property type="entry name" value="AMP-binding"/>
    <property type="match status" value="1"/>
</dbReference>
<dbReference type="NCBIfam" id="NF002937">
    <property type="entry name" value="PRK03584.1"/>
    <property type="match status" value="1"/>
</dbReference>
<dbReference type="PROSITE" id="PS00455">
    <property type="entry name" value="AMP_BINDING"/>
    <property type="match status" value="1"/>
</dbReference>